<dbReference type="Proteomes" id="UP000717835">
    <property type="component" value="Unassembled WGS sequence"/>
</dbReference>
<keyword evidence="2" id="KW-0347">Helicase</keyword>
<keyword evidence="2" id="KW-0067">ATP-binding</keyword>
<evidence type="ECO:0000313" key="2">
    <source>
        <dbReference type="EMBL" id="HJF92875.1"/>
    </source>
</evidence>
<accession>A0A921LCK3</accession>
<dbReference type="GO" id="GO:0004386">
    <property type="term" value="F:helicase activity"/>
    <property type="evidence" value="ECO:0007669"/>
    <property type="project" value="UniProtKB-KW"/>
</dbReference>
<keyword evidence="2" id="KW-0378">Hydrolase</keyword>
<sequence length="480" mass="53904">NVDVFSEGFDCPDVEFVQMARPTLSLAKYLQQAGRGLRKAEGKDTCVLIDHVGLYRMFGLPVAERDWQATFEGRLAGKGYATAGTHGQTEEVAGRREREDDTTDYDLEVVVEHRELLEYLDATRHNRRKEGLPYPLKPFKDRRSGLYGLKRGETVTAPAAYGKVIQTAEDVAEVEWADGSRGLVDGRGSLVLTTDSGRKAKRLKHDLLEATDRNGRERYVDLRNNCVYEERPTVMDFGGLELLKAGNRYCTRTRKVYRTPPGLNRTDIVCKGFYLKILDRLAAPADRHADGTETRRNGCVCLLADDPEEAYRFEGQLADGSIVVADDEGRYYHAEAGKEKRYIARENAETAEEDPATATARLQAEAEARAGQRLEENRRRQEEMRRTRLESLANAAPFQSGRKWGLKAGERILIPPIYRHIEKPVGSYCAFEMNPCQWGVVTLDGQVVVEAKYLNVEIGTDGTARLTLLPGKTQTVKLKP</sequence>
<proteinExistence type="predicted"/>
<dbReference type="PANTHER" id="PTHR47396:SF1">
    <property type="entry name" value="ATP-DEPENDENT HELICASE IRC3-RELATED"/>
    <property type="match status" value="1"/>
</dbReference>
<feature type="compositionally biased region" description="Basic and acidic residues" evidence="1">
    <location>
        <begin position="364"/>
        <end position="388"/>
    </location>
</feature>
<evidence type="ECO:0000313" key="3">
    <source>
        <dbReference type="Proteomes" id="UP000717835"/>
    </source>
</evidence>
<dbReference type="Gene3D" id="3.40.50.300">
    <property type="entry name" value="P-loop containing nucleotide triphosphate hydrolases"/>
    <property type="match status" value="1"/>
</dbReference>
<dbReference type="PANTHER" id="PTHR47396">
    <property type="entry name" value="TYPE I RESTRICTION ENZYME ECOKI R PROTEIN"/>
    <property type="match status" value="1"/>
</dbReference>
<feature type="region of interest" description="Disordered" evidence="1">
    <location>
        <begin position="347"/>
        <end position="388"/>
    </location>
</feature>
<name>A0A921LCK3_9BACT</name>
<dbReference type="GO" id="GO:0005829">
    <property type="term" value="C:cytosol"/>
    <property type="evidence" value="ECO:0007669"/>
    <property type="project" value="TreeGrafter"/>
</dbReference>
<gene>
    <name evidence="2" type="ORF">K8W02_10925</name>
</gene>
<comment type="caution">
    <text evidence="2">The sequence shown here is derived from an EMBL/GenBank/DDBJ whole genome shotgun (WGS) entry which is preliminary data.</text>
</comment>
<feature type="compositionally biased region" description="Basic and acidic residues" evidence="1">
    <location>
        <begin position="88"/>
        <end position="99"/>
    </location>
</feature>
<dbReference type="InterPro" id="IPR050742">
    <property type="entry name" value="Helicase_Restrict-Modif_Enz"/>
</dbReference>
<dbReference type="SUPFAM" id="SSF52540">
    <property type="entry name" value="P-loop containing nucleoside triphosphate hydrolases"/>
    <property type="match status" value="1"/>
</dbReference>
<reference evidence="2" key="1">
    <citation type="journal article" date="2021" name="PeerJ">
        <title>Extensive microbial diversity within the chicken gut microbiome revealed by metagenomics and culture.</title>
        <authorList>
            <person name="Gilroy R."/>
            <person name="Ravi A."/>
            <person name="Getino M."/>
            <person name="Pursley I."/>
            <person name="Horton D.L."/>
            <person name="Alikhan N.F."/>
            <person name="Baker D."/>
            <person name="Gharbi K."/>
            <person name="Hall N."/>
            <person name="Watson M."/>
            <person name="Adriaenssens E.M."/>
            <person name="Foster-Nyarko E."/>
            <person name="Jarju S."/>
            <person name="Secka A."/>
            <person name="Antonio M."/>
            <person name="Oren A."/>
            <person name="Chaudhuri R.R."/>
            <person name="La Ragione R."/>
            <person name="Hildebrand F."/>
            <person name="Pallen M.J."/>
        </authorList>
    </citation>
    <scope>NUCLEOTIDE SEQUENCE</scope>
    <source>
        <strain evidence="2">CHK55-1828</strain>
    </source>
</reference>
<dbReference type="InterPro" id="IPR027417">
    <property type="entry name" value="P-loop_NTPase"/>
</dbReference>
<dbReference type="AlphaFoldDB" id="A0A921LCK3"/>
<organism evidence="2 3">
    <name type="scientific">Mediterranea massiliensis</name>
    <dbReference type="NCBI Taxonomy" id="1841865"/>
    <lineage>
        <taxon>Bacteria</taxon>
        <taxon>Pseudomonadati</taxon>
        <taxon>Bacteroidota</taxon>
        <taxon>Bacteroidia</taxon>
        <taxon>Bacteroidales</taxon>
        <taxon>Bacteroidaceae</taxon>
        <taxon>Mediterranea</taxon>
    </lineage>
</organism>
<protein>
    <submittedName>
        <fullName evidence="2">ATP-dependent helicase</fullName>
    </submittedName>
</protein>
<reference evidence="2" key="2">
    <citation type="submission" date="2021-09" db="EMBL/GenBank/DDBJ databases">
        <authorList>
            <person name="Gilroy R."/>
        </authorList>
    </citation>
    <scope>NUCLEOTIDE SEQUENCE</scope>
    <source>
        <strain evidence="2">CHK55-1828</strain>
    </source>
</reference>
<dbReference type="EMBL" id="DYVX01000087">
    <property type="protein sequence ID" value="HJF92875.1"/>
    <property type="molecule type" value="Genomic_DNA"/>
</dbReference>
<feature type="region of interest" description="Disordered" evidence="1">
    <location>
        <begin position="79"/>
        <end position="99"/>
    </location>
</feature>
<keyword evidence="2" id="KW-0547">Nucleotide-binding</keyword>
<evidence type="ECO:0000256" key="1">
    <source>
        <dbReference type="SAM" id="MobiDB-lite"/>
    </source>
</evidence>
<feature type="non-terminal residue" evidence="2">
    <location>
        <position position="1"/>
    </location>
</feature>